<gene>
    <name evidence="1" type="ORF">GCM10009762_04900</name>
</gene>
<accession>A0ABN2B607</accession>
<evidence type="ECO:0000313" key="2">
    <source>
        <dbReference type="Proteomes" id="UP001501288"/>
    </source>
</evidence>
<proteinExistence type="predicted"/>
<dbReference type="EMBL" id="BAAANV010000015">
    <property type="protein sequence ID" value="GAA1533639.1"/>
    <property type="molecule type" value="Genomic_DNA"/>
</dbReference>
<protein>
    <submittedName>
        <fullName evidence="1">Uncharacterized protein</fullName>
    </submittedName>
</protein>
<keyword evidence="2" id="KW-1185">Reference proteome</keyword>
<dbReference type="Proteomes" id="UP001501288">
    <property type="component" value="Unassembled WGS sequence"/>
</dbReference>
<evidence type="ECO:0000313" key="1">
    <source>
        <dbReference type="EMBL" id="GAA1533639.1"/>
    </source>
</evidence>
<name>A0ABN2B607_9MICO</name>
<sequence length="118" mass="13327">MGDGCCPIGWSERVFRIAIATVCAMREAYVIRAHTPDRRTIRMTKLLREQFGSENVFVAASEVGNAPQDWPSEINVIRLDAQLLQALELREDIRDSGWRCGDYCQAAVFAKLPDVTRI</sequence>
<organism evidence="1 2">
    <name type="scientific">Dermacoccus barathri</name>
    <dbReference type="NCBI Taxonomy" id="322601"/>
    <lineage>
        <taxon>Bacteria</taxon>
        <taxon>Bacillati</taxon>
        <taxon>Actinomycetota</taxon>
        <taxon>Actinomycetes</taxon>
        <taxon>Micrococcales</taxon>
        <taxon>Dermacoccaceae</taxon>
        <taxon>Dermacoccus</taxon>
    </lineage>
</organism>
<reference evidence="1 2" key="1">
    <citation type="journal article" date="2019" name="Int. J. Syst. Evol. Microbiol.">
        <title>The Global Catalogue of Microorganisms (GCM) 10K type strain sequencing project: providing services to taxonomists for standard genome sequencing and annotation.</title>
        <authorList>
            <consortium name="The Broad Institute Genomics Platform"/>
            <consortium name="The Broad Institute Genome Sequencing Center for Infectious Disease"/>
            <person name="Wu L."/>
            <person name="Ma J."/>
        </authorList>
    </citation>
    <scope>NUCLEOTIDE SEQUENCE [LARGE SCALE GENOMIC DNA]</scope>
    <source>
        <strain evidence="1 2">JCM 14588</strain>
    </source>
</reference>
<comment type="caution">
    <text evidence="1">The sequence shown here is derived from an EMBL/GenBank/DDBJ whole genome shotgun (WGS) entry which is preliminary data.</text>
</comment>